<keyword evidence="4" id="KW-0479">Metal-binding</keyword>
<gene>
    <name evidence="9" type="ORF">PaecuDRAFT_4639</name>
</gene>
<protein>
    <submittedName>
        <fullName evidence="9">Molybdopterin oxidoreductase</fullName>
    </submittedName>
</protein>
<dbReference type="SUPFAM" id="SSF50692">
    <property type="entry name" value="ADC-like"/>
    <property type="match status" value="1"/>
</dbReference>
<keyword evidence="5" id="KW-0560">Oxidoreductase</keyword>
<dbReference type="SUPFAM" id="SSF53706">
    <property type="entry name" value="Formate dehydrogenase/DMSO reductase, domains 1-3"/>
    <property type="match status" value="1"/>
</dbReference>
<keyword evidence="10" id="KW-1185">Reference proteome</keyword>
<evidence type="ECO:0000313" key="10">
    <source>
        <dbReference type="Proteomes" id="UP000005387"/>
    </source>
</evidence>
<dbReference type="Pfam" id="PF00384">
    <property type="entry name" value="Molybdopterin"/>
    <property type="match status" value="1"/>
</dbReference>
<dbReference type="Gene3D" id="2.20.25.90">
    <property type="entry name" value="ADC-like domains"/>
    <property type="match status" value="1"/>
</dbReference>
<dbReference type="Gene3D" id="3.40.50.740">
    <property type="match status" value="1"/>
</dbReference>
<dbReference type="InterPro" id="IPR006656">
    <property type="entry name" value="Mopterin_OxRdtase"/>
</dbReference>
<evidence type="ECO:0000259" key="8">
    <source>
        <dbReference type="PROSITE" id="PS51669"/>
    </source>
</evidence>
<keyword evidence="6" id="KW-0408">Iron</keyword>
<dbReference type="InterPro" id="IPR009010">
    <property type="entry name" value="Asp_de-COase-like_dom_sf"/>
</dbReference>
<dbReference type="InterPro" id="IPR006657">
    <property type="entry name" value="MoPterin_dinucl-bd_dom"/>
</dbReference>
<dbReference type="SMART" id="SM00926">
    <property type="entry name" value="Molybdop_Fe4S4"/>
    <property type="match status" value="1"/>
</dbReference>
<dbReference type="Proteomes" id="UP000005387">
    <property type="component" value="Unassembled WGS sequence"/>
</dbReference>
<evidence type="ECO:0000256" key="1">
    <source>
        <dbReference type="ARBA" id="ARBA00001942"/>
    </source>
</evidence>
<dbReference type="EMBL" id="AEDD01000015">
    <property type="protein sequence ID" value="EFM08628.1"/>
    <property type="molecule type" value="Genomic_DNA"/>
</dbReference>
<dbReference type="RefSeq" id="WP_006040619.1">
    <property type="nucleotide sequence ID" value="NZ_AEDD01000015.1"/>
</dbReference>
<dbReference type="Gene3D" id="2.40.40.20">
    <property type="match status" value="1"/>
</dbReference>
<evidence type="ECO:0000256" key="5">
    <source>
        <dbReference type="ARBA" id="ARBA00023002"/>
    </source>
</evidence>
<dbReference type="InterPro" id="IPR006655">
    <property type="entry name" value="Mopterin_OxRdtase_prok_CS"/>
</dbReference>
<dbReference type="OrthoDB" id="9803192at2"/>
<dbReference type="Gene3D" id="3.30.2070.10">
    <property type="entry name" value="Formate dehydrogenase/DMSO reductase"/>
    <property type="match status" value="1"/>
</dbReference>
<evidence type="ECO:0000256" key="2">
    <source>
        <dbReference type="ARBA" id="ARBA00010312"/>
    </source>
</evidence>
<dbReference type="AlphaFoldDB" id="E0IG48"/>
<feature type="domain" description="4Fe-4S Mo/W bis-MGD-type" evidence="8">
    <location>
        <begin position="18"/>
        <end position="75"/>
    </location>
</feature>
<dbReference type="CDD" id="cd02766">
    <property type="entry name" value="MopB_3"/>
    <property type="match status" value="1"/>
</dbReference>
<dbReference type="PROSITE" id="PS00490">
    <property type="entry name" value="MOLYBDOPTERIN_PROK_2"/>
    <property type="match status" value="1"/>
</dbReference>
<keyword evidence="3" id="KW-0500">Molybdenum</keyword>
<name>E0IG48_9BACL</name>
<reference evidence="9 10" key="1">
    <citation type="submission" date="2010-07" db="EMBL/GenBank/DDBJ databases">
        <title>The draft genome of Paenibacillus curdlanolyticus YK9.</title>
        <authorList>
            <consortium name="US DOE Joint Genome Institute (JGI-PGF)"/>
            <person name="Lucas S."/>
            <person name="Copeland A."/>
            <person name="Lapidus A."/>
            <person name="Cheng J.-F."/>
            <person name="Bruce D."/>
            <person name="Goodwin L."/>
            <person name="Pitluck S."/>
            <person name="Land M.L."/>
            <person name="Hauser L."/>
            <person name="Chang Y.-J."/>
            <person name="Jeffries C."/>
            <person name="Anderson I.J."/>
            <person name="Johnson E."/>
            <person name="Loganathan U."/>
            <person name="Mulhopadhyay B."/>
            <person name="Kyrpides N."/>
            <person name="Woyke T.J."/>
        </authorList>
    </citation>
    <scope>NUCLEOTIDE SEQUENCE [LARGE SCALE GENOMIC DNA]</scope>
    <source>
        <strain evidence="9 10">YK9</strain>
    </source>
</reference>
<keyword evidence="7" id="KW-0411">Iron-sulfur</keyword>
<dbReference type="Pfam" id="PF04879">
    <property type="entry name" value="Molybdop_Fe4S4"/>
    <property type="match status" value="1"/>
</dbReference>
<proteinExistence type="inferred from homology"/>
<dbReference type="PANTHER" id="PTHR43742:SF6">
    <property type="entry name" value="OXIDOREDUCTASE YYAE-RELATED"/>
    <property type="match status" value="1"/>
</dbReference>
<evidence type="ECO:0000256" key="3">
    <source>
        <dbReference type="ARBA" id="ARBA00022505"/>
    </source>
</evidence>
<organism evidence="9 10">
    <name type="scientific">Paenibacillus curdlanolyticus YK9</name>
    <dbReference type="NCBI Taxonomy" id="717606"/>
    <lineage>
        <taxon>Bacteria</taxon>
        <taxon>Bacillati</taxon>
        <taxon>Bacillota</taxon>
        <taxon>Bacilli</taxon>
        <taxon>Bacillales</taxon>
        <taxon>Paenibacillaceae</taxon>
        <taxon>Paenibacillus</taxon>
    </lineage>
</organism>
<accession>E0IG48</accession>
<sequence length="694" mass="76491">MPTQQRQQHTEAYLHQRDGVVPAVCSLDCPDQCGLLLHKKDGKIIKVEGDPNHPVTQGNICNKVRHMGERLYDPKRLTQPMKRVGAKGEGKFEPISWVEAIDTITTRWKSLVADYGPESILPYSFYGNMGRLNAEGMDRRFFNRLGASQLDQTICASAGGVGYAYTMGGSFGTDPESTVDTKLFIMWGINTVSTNMHQVVFAEKARKNGAKVVVIDVHQNQTGRWADWFIPILPGTDSALALGMMHILFAENRTDEAFLTAYTVGHEQLREHVKQYDPETVSAITGVPVEDIYKLTRLYAETSPSLIRIGNGLQHHDNGGMCIRTIACLPALTGQWLVPGGGAMKGNSGFLQFNTDALQRPDARPDPNARLINMNQLGSALLELDPPIRSLHVYSCNPAIVAPEGNKVRSGLVREDLFLVVHDLFLTETAMYADIVLPATSSFENTDFYTSYWHHYVQLQLPVMEPYGESKSNVDVFRLLARGMGYEDAMFEDSEADMIEQALDFPANPYLAGIHYEQLEQETFVKADVTPAFIERLPTPSGKIELYSAAMEADGYPPLPTYTPLVQDGDYPYLFVPAPNHNFLNSTFANNDKHIRMEKTPKLFMNAADAEAAGIASGDAVRIWNDRGECELTASVGETVLRGVVVSQGLWADGGDAKHFVNALTPDRVADMGGGATFFSGRVQVERVASAANG</sequence>
<dbReference type="GO" id="GO:0046872">
    <property type="term" value="F:metal ion binding"/>
    <property type="evidence" value="ECO:0007669"/>
    <property type="project" value="UniProtKB-KW"/>
</dbReference>
<dbReference type="PANTHER" id="PTHR43742">
    <property type="entry name" value="TRIMETHYLAMINE-N-OXIDE REDUCTASE"/>
    <property type="match status" value="1"/>
</dbReference>
<dbReference type="GO" id="GO:0051536">
    <property type="term" value="F:iron-sulfur cluster binding"/>
    <property type="evidence" value="ECO:0007669"/>
    <property type="project" value="UniProtKB-KW"/>
</dbReference>
<dbReference type="eggNOG" id="COG0243">
    <property type="taxonomic scope" value="Bacteria"/>
</dbReference>
<dbReference type="STRING" id="717606.PaecuDRAFT_4639"/>
<dbReference type="Gene3D" id="3.40.228.10">
    <property type="entry name" value="Dimethylsulfoxide Reductase, domain 2"/>
    <property type="match status" value="1"/>
</dbReference>
<dbReference type="GO" id="GO:0016491">
    <property type="term" value="F:oxidoreductase activity"/>
    <property type="evidence" value="ECO:0007669"/>
    <property type="project" value="UniProtKB-KW"/>
</dbReference>
<evidence type="ECO:0000256" key="7">
    <source>
        <dbReference type="ARBA" id="ARBA00023014"/>
    </source>
</evidence>
<evidence type="ECO:0000256" key="6">
    <source>
        <dbReference type="ARBA" id="ARBA00023004"/>
    </source>
</evidence>
<comment type="cofactor">
    <cofactor evidence="1">
        <name>Mo-bis(molybdopterin guanine dinucleotide)</name>
        <dbReference type="ChEBI" id="CHEBI:60539"/>
    </cofactor>
</comment>
<dbReference type="InterPro" id="IPR050612">
    <property type="entry name" value="Prok_Mopterin_Oxidored"/>
</dbReference>
<dbReference type="PROSITE" id="PS51669">
    <property type="entry name" value="4FE4S_MOW_BIS_MGD"/>
    <property type="match status" value="1"/>
</dbReference>
<dbReference type="Pfam" id="PF01568">
    <property type="entry name" value="Molydop_binding"/>
    <property type="match status" value="1"/>
</dbReference>
<dbReference type="InterPro" id="IPR006963">
    <property type="entry name" value="Mopterin_OxRdtase_4Fe-4S_dom"/>
</dbReference>
<evidence type="ECO:0000313" key="9">
    <source>
        <dbReference type="EMBL" id="EFM08628.1"/>
    </source>
</evidence>
<dbReference type="GO" id="GO:0043546">
    <property type="term" value="F:molybdopterin cofactor binding"/>
    <property type="evidence" value="ECO:0007669"/>
    <property type="project" value="InterPro"/>
</dbReference>
<evidence type="ECO:0000256" key="4">
    <source>
        <dbReference type="ARBA" id="ARBA00022723"/>
    </source>
</evidence>
<comment type="similarity">
    <text evidence="2">Belongs to the prokaryotic molybdopterin-containing oxidoreductase family.</text>
</comment>